<dbReference type="SUPFAM" id="SSF52540">
    <property type="entry name" value="P-loop containing nucleoside triphosphate hydrolases"/>
    <property type="match status" value="1"/>
</dbReference>
<evidence type="ECO:0008006" key="4">
    <source>
        <dbReference type="Google" id="ProtNLM"/>
    </source>
</evidence>
<evidence type="ECO:0000256" key="1">
    <source>
        <dbReference type="ARBA" id="ARBA00022741"/>
    </source>
</evidence>
<evidence type="ECO:0000256" key="2">
    <source>
        <dbReference type="ARBA" id="ARBA00022840"/>
    </source>
</evidence>
<accession>X0WYX4</accession>
<dbReference type="PROSITE" id="PS51219">
    <property type="entry name" value="DPCK"/>
    <property type="match status" value="1"/>
</dbReference>
<protein>
    <recommendedName>
        <fullName evidence="4">Dephospho-CoA kinase</fullName>
    </recommendedName>
</protein>
<dbReference type="PANTHER" id="PTHR10695">
    <property type="entry name" value="DEPHOSPHO-COA KINASE-RELATED"/>
    <property type="match status" value="1"/>
</dbReference>
<dbReference type="Gene3D" id="3.40.50.300">
    <property type="entry name" value="P-loop containing nucleotide triphosphate hydrolases"/>
    <property type="match status" value="1"/>
</dbReference>
<feature type="non-terminal residue" evidence="3">
    <location>
        <position position="106"/>
    </location>
</feature>
<proteinExistence type="predicted"/>
<dbReference type="InterPro" id="IPR001977">
    <property type="entry name" value="Depp_CoAkinase"/>
</dbReference>
<gene>
    <name evidence="3" type="ORF">S01H1_69924</name>
</gene>
<dbReference type="GO" id="GO:0005524">
    <property type="term" value="F:ATP binding"/>
    <property type="evidence" value="ECO:0007669"/>
    <property type="project" value="UniProtKB-KW"/>
</dbReference>
<dbReference type="PANTHER" id="PTHR10695:SF46">
    <property type="entry name" value="BIFUNCTIONAL COENZYME A SYNTHASE-RELATED"/>
    <property type="match status" value="1"/>
</dbReference>
<name>X0WYX4_9ZZZZ</name>
<dbReference type="EMBL" id="BARS01046451">
    <property type="protein sequence ID" value="GAG29628.1"/>
    <property type="molecule type" value="Genomic_DNA"/>
</dbReference>
<comment type="caution">
    <text evidence="3">The sequence shown here is derived from an EMBL/GenBank/DDBJ whole genome shotgun (WGS) entry which is preliminary data.</text>
</comment>
<dbReference type="NCBIfam" id="TIGR00152">
    <property type="entry name" value="dephospho-CoA kinase"/>
    <property type="match status" value="1"/>
</dbReference>
<evidence type="ECO:0000313" key="3">
    <source>
        <dbReference type="EMBL" id="GAG29628.1"/>
    </source>
</evidence>
<organism evidence="3">
    <name type="scientific">marine sediment metagenome</name>
    <dbReference type="NCBI Taxonomy" id="412755"/>
    <lineage>
        <taxon>unclassified sequences</taxon>
        <taxon>metagenomes</taxon>
        <taxon>ecological metagenomes</taxon>
    </lineage>
</organism>
<keyword evidence="1" id="KW-0547">Nucleotide-binding</keyword>
<dbReference type="CDD" id="cd02022">
    <property type="entry name" value="DPCK"/>
    <property type="match status" value="1"/>
</dbReference>
<dbReference type="GO" id="GO:0015937">
    <property type="term" value="P:coenzyme A biosynthetic process"/>
    <property type="evidence" value="ECO:0007669"/>
    <property type="project" value="InterPro"/>
</dbReference>
<dbReference type="GO" id="GO:0004140">
    <property type="term" value="F:dephospho-CoA kinase activity"/>
    <property type="evidence" value="ECO:0007669"/>
    <property type="project" value="InterPro"/>
</dbReference>
<reference evidence="3" key="1">
    <citation type="journal article" date="2014" name="Front. Microbiol.">
        <title>High frequency of phylogenetically diverse reductive dehalogenase-homologous genes in deep subseafloor sedimentary metagenomes.</title>
        <authorList>
            <person name="Kawai M."/>
            <person name="Futagami T."/>
            <person name="Toyoda A."/>
            <person name="Takaki Y."/>
            <person name="Nishi S."/>
            <person name="Hori S."/>
            <person name="Arai W."/>
            <person name="Tsubouchi T."/>
            <person name="Morono Y."/>
            <person name="Uchiyama I."/>
            <person name="Ito T."/>
            <person name="Fujiyama A."/>
            <person name="Inagaki F."/>
            <person name="Takami H."/>
        </authorList>
    </citation>
    <scope>NUCLEOTIDE SEQUENCE</scope>
    <source>
        <strain evidence="3">Expedition CK06-06</strain>
    </source>
</reference>
<dbReference type="AlphaFoldDB" id="X0WYX4"/>
<dbReference type="InterPro" id="IPR027417">
    <property type="entry name" value="P-loop_NTPase"/>
</dbReference>
<sequence length="106" mass="11837">MKVKKVVIGLTGGFLAGKSTISSMLAEKGAVVIDADKIGHEAYKPHTKAWQELRDAFGDGILKKSGEIDRQKLGEIVFSDPQALERLNKIVHPRMHEMIREEIDRL</sequence>
<keyword evidence="2" id="KW-0067">ATP-binding</keyword>
<dbReference type="Pfam" id="PF01121">
    <property type="entry name" value="CoaE"/>
    <property type="match status" value="1"/>
</dbReference>